<name>A0A6I4U0V4_9SPHN</name>
<feature type="region of interest" description="Disordered" evidence="1">
    <location>
        <begin position="299"/>
        <end position="330"/>
    </location>
</feature>
<proteinExistence type="predicted"/>
<gene>
    <name evidence="3" type="ORF">GRI68_00055</name>
</gene>
<organism evidence="3 4">
    <name type="scientific">Alteriqipengyuania halimionae</name>
    <dbReference type="NCBI Taxonomy" id="1926630"/>
    <lineage>
        <taxon>Bacteria</taxon>
        <taxon>Pseudomonadati</taxon>
        <taxon>Pseudomonadota</taxon>
        <taxon>Alphaproteobacteria</taxon>
        <taxon>Sphingomonadales</taxon>
        <taxon>Erythrobacteraceae</taxon>
        <taxon>Alteriqipengyuania</taxon>
    </lineage>
</organism>
<evidence type="ECO:0000313" key="4">
    <source>
        <dbReference type="Proteomes" id="UP000429229"/>
    </source>
</evidence>
<dbReference type="AlphaFoldDB" id="A0A6I4U0V4"/>
<evidence type="ECO:0000313" key="3">
    <source>
        <dbReference type="EMBL" id="MXP08573.1"/>
    </source>
</evidence>
<dbReference type="EMBL" id="WTYR01000001">
    <property type="protein sequence ID" value="MXP08573.1"/>
    <property type="molecule type" value="Genomic_DNA"/>
</dbReference>
<evidence type="ECO:0000256" key="1">
    <source>
        <dbReference type="SAM" id="MobiDB-lite"/>
    </source>
</evidence>
<protein>
    <recommendedName>
        <fullName evidence="5">DUF2927 domain-containing protein</fullName>
    </recommendedName>
</protein>
<comment type="caution">
    <text evidence="3">The sequence shown here is derived from an EMBL/GenBank/DDBJ whole genome shotgun (WGS) entry which is preliminary data.</text>
</comment>
<reference evidence="3 4" key="1">
    <citation type="submission" date="2019-12" db="EMBL/GenBank/DDBJ databases">
        <title>Genomic-based taxomic classification of the family Erythrobacteraceae.</title>
        <authorList>
            <person name="Xu L."/>
        </authorList>
    </citation>
    <scope>NUCLEOTIDE SEQUENCE [LARGE SCALE GENOMIC DNA]</scope>
    <source>
        <strain evidence="3 4">LMG 29519</strain>
    </source>
</reference>
<keyword evidence="2" id="KW-0732">Signal</keyword>
<evidence type="ECO:0000256" key="2">
    <source>
        <dbReference type="SAM" id="SignalP"/>
    </source>
</evidence>
<dbReference type="RefSeq" id="WP_160615116.1">
    <property type="nucleotide sequence ID" value="NZ_WTYR01000001.1"/>
</dbReference>
<sequence length="330" mass="35111">MIENAPENRFEAQARGASISRLRIAALALAFGATALSAPAMAQQESAQASGEAGDDNRVVIRGQVPLSEKETKKIADRFVKELTVISNFDPLTRYEPEVYCPGVVGLTENGNDAIEARMRTVAEVAGVRPAKPGCATSALVVLVDDKPAFLKQFRKVHPIYFQNLDGDLGGIGEEDGPSIAWHLSALIDENGTPSSSSADGMQVYTSTSGGSRLHSMLTAAIAMSVVVIEREALIGLSVEQVADYALMRSLTNGDPAKLEGSGAATILTVLSTPMGEESYASLTDWDLAYLQERYKGDPRMYGERKGSALRASVRKASDEQPATKAAEGD</sequence>
<keyword evidence="4" id="KW-1185">Reference proteome</keyword>
<dbReference type="Proteomes" id="UP000429229">
    <property type="component" value="Unassembled WGS sequence"/>
</dbReference>
<accession>A0A6I4U0V4</accession>
<feature type="chain" id="PRO_5026065424" description="DUF2927 domain-containing protein" evidence="2">
    <location>
        <begin position="43"/>
        <end position="330"/>
    </location>
</feature>
<feature type="signal peptide" evidence="2">
    <location>
        <begin position="1"/>
        <end position="42"/>
    </location>
</feature>
<evidence type="ECO:0008006" key="5">
    <source>
        <dbReference type="Google" id="ProtNLM"/>
    </source>
</evidence>
<dbReference type="OrthoDB" id="7218943at2"/>